<proteinExistence type="predicted"/>
<sequence>MSTQIYEIPTISIKDNEMKDLLKYLYKNESLLKDNGAIKLISTSNFKDTLKKTPIYIPLCSTIQQVKQIDNKNLIYSIKTNEINENKEILKENILISDEMFWLLLPNGFNTEDILNISIINDQSLFLKRVHRDQFHFHQLPFNSLLKLSGKIFVINIHQH</sequence>
<protein>
    <submittedName>
        <fullName evidence="2">Uncharacterized protein</fullName>
    </submittedName>
</protein>
<name>A0A819JRW4_9BILA</name>
<evidence type="ECO:0000313" key="3">
    <source>
        <dbReference type="Proteomes" id="UP000663881"/>
    </source>
</evidence>
<accession>A0A819JRW4</accession>
<dbReference type="OrthoDB" id="10391264at2759"/>
<dbReference type="EMBL" id="CAJOAY010002271">
    <property type="protein sequence ID" value="CAF3937418.1"/>
    <property type="molecule type" value="Genomic_DNA"/>
</dbReference>
<reference evidence="2" key="1">
    <citation type="submission" date="2021-02" db="EMBL/GenBank/DDBJ databases">
        <authorList>
            <person name="Nowell W R."/>
        </authorList>
    </citation>
    <scope>NUCLEOTIDE SEQUENCE</scope>
</reference>
<comment type="caution">
    <text evidence="2">The sequence shown here is derived from an EMBL/GenBank/DDBJ whole genome shotgun (WGS) entry which is preliminary data.</text>
</comment>
<dbReference type="Proteomes" id="UP000663891">
    <property type="component" value="Unassembled WGS sequence"/>
</dbReference>
<evidence type="ECO:0000313" key="1">
    <source>
        <dbReference type="EMBL" id="CAF1367329.1"/>
    </source>
</evidence>
<dbReference type="AlphaFoldDB" id="A0A819JRW4"/>
<evidence type="ECO:0000313" key="2">
    <source>
        <dbReference type="EMBL" id="CAF3937418.1"/>
    </source>
</evidence>
<dbReference type="EMBL" id="CAJNON010000741">
    <property type="protein sequence ID" value="CAF1367329.1"/>
    <property type="molecule type" value="Genomic_DNA"/>
</dbReference>
<gene>
    <name evidence="2" type="ORF">OKA104_LOCUS26181</name>
    <name evidence="1" type="ORF">VCS650_LOCUS34660</name>
</gene>
<organism evidence="2 3">
    <name type="scientific">Adineta steineri</name>
    <dbReference type="NCBI Taxonomy" id="433720"/>
    <lineage>
        <taxon>Eukaryota</taxon>
        <taxon>Metazoa</taxon>
        <taxon>Spiralia</taxon>
        <taxon>Gnathifera</taxon>
        <taxon>Rotifera</taxon>
        <taxon>Eurotatoria</taxon>
        <taxon>Bdelloidea</taxon>
        <taxon>Adinetida</taxon>
        <taxon>Adinetidae</taxon>
        <taxon>Adineta</taxon>
    </lineage>
</organism>
<dbReference type="Proteomes" id="UP000663881">
    <property type="component" value="Unassembled WGS sequence"/>
</dbReference>